<evidence type="ECO:0000313" key="1">
    <source>
        <dbReference type="EMBL" id="RNA32435.1"/>
    </source>
</evidence>
<protein>
    <submittedName>
        <fullName evidence="1">Uncharacterized protein</fullName>
    </submittedName>
</protein>
<dbReference type="AlphaFoldDB" id="A0A3M7S9X8"/>
<dbReference type="EMBL" id="REGN01001797">
    <property type="protein sequence ID" value="RNA32435.1"/>
    <property type="molecule type" value="Genomic_DNA"/>
</dbReference>
<proteinExistence type="predicted"/>
<name>A0A3M7S9X8_BRAPC</name>
<comment type="caution">
    <text evidence="1">The sequence shown here is derived from an EMBL/GenBank/DDBJ whole genome shotgun (WGS) entry which is preliminary data.</text>
</comment>
<gene>
    <name evidence="1" type="ORF">BpHYR1_009648</name>
</gene>
<evidence type="ECO:0000313" key="2">
    <source>
        <dbReference type="Proteomes" id="UP000276133"/>
    </source>
</evidence>
<organism evidence="1 2">
    <name type="scientific">Brachionus plicatilis</name>
    <name type="common">Marine rotifer</name>
    <name type="synonym">Brachionus muelleri</name>
    <dbReference type="NCBI Taxonomy" id="10195"/>
    <lineage>
        <taxon>Eukaryota</taxon>
        <taxon>Metazoa</taxon>
        <taxon>Spiralia</taxon>
        <taxon>Gnathifera</taxon>
        <taxon>Rotifera</taxon>
        <taxon>Eurotatoria</taxon>
        <taxon>Monogononta</taxon>
        <taxon>Pseudotrocha</taxon>
        <taxon>Ploima</taxon>
        <taxon>Brachionidae</taxon>
        <taxon>Brachionus</taxon>
    </lineage>
</organism>
<accession>A0A3M7S9X8</accession>
<sequence>MTFDIRFETNFCNKIKKKSNAIQSGFIKLVQSMLNPELFKSSVGIRTSGHLTGQNFQKP</sequence>
<reference evidence="1 2" key="1">
    <citation type="journal article" date="2018" name="Sci. Rep.">
        <title>Genomic signatures of local adaptation to the degree of environmental predictability in rotifers.</title>
        <authorList>
            <person name="Franch-Gras L."/>
            <person name="Hahn C."/>
            <person name="Garcia-Roger E.M."/>
            <person name="Carmona M.J."/>
            <person name="Serra M."/>
            <person name="Gomez A."/>
        </authorList>
    </citation>
    <scope>NUCLEOTIDE SEQUENCE [LARGE SCALE GENOMIC DNA]</scope>
    <source>
        <strain evidence="1">HYR1</strain>
    </source>
</reference>
<keyword evidence="2" id="KW-1185">Reference proteome</keyword>
<dbReference type="Proteomes" id="UP000276133">
    <property type="component" value="Unassembled WGS sequence"/>
</dbReference>